<dbReference type="EMBL" id="ALAO01000121">
    <property type="protein sequence ID" value="EKO39695.1"/>
    <property type="molecule type" value="Genomic_DNA"/>
</dbReference>
<dbReference type="AlphaFoldDB" id="K6GRY7"/>
<sequence>MKIVLRDGAVAATHHDSQDLSAIPEYRDCLILTVPDGTPVEIGQPWDVDLDAAKASVNNAIDAEAERRRNAVLTPGAGQMAAYQAKEAQARALLADNTPTEGEYPDIYNEIGLTADSAGEVAMAVLAAAERWRAYGRQVERARLAGKKAVAAAGDVAAVMAARHAMTLP</sequence>
<evidence type="ECO:0000313" key="2">
    <source>
        <dbReference type="Proteomes" id="UP000006272"/>
    </source>
</evidence>
<evidence type="ECO:0000313" key="1">
    <source>
        <dbReference type="EMBL" id="EKO39695.1"/>
    </source>
</evidence>
<comment type="caution">
    <text evidence="1">The sequence shown here is derived from an EMBL/GenBank/DDBJ whole genome shotgun (WGS) entry which is preliminary data.</text>
</comment>
<accession>K6GRY7</accession>
<dbReference type="PATRIC" id="fig|1206767.3.peg.1538"/>
<dbReference type="Proteomes" id="UP000006272">
    <property type="component" value="Unassembled WGS sequence"/>
</dbReference>
<proteinExistence type="predicted"/>
<reference evidence="1 2" key="1">
    <citation type="submission" date="2012-07" db="EMBL/GenBank/DDBJ databases">
        <title>Draft genome sequence of Desulfovibrio magneticus str. Maddingley MBC34 obtained from a metagenomic sequence of a methanogenic enrichment isolated from coal-seam formation water in Victoria, Australia.</title>
        <authorList>
            <person name="Greenfield P."/>
            <person name="Hendry P."/>
            <person name="Li D."/>
            <person name="Rosewarne C.P."/>
            <person name="Tran-Dinh N."/>
            <person name="Elbourne L.D.H."/>
            <person name="Paulsen I.T."/>
            <person name="Midgley D.J."/>
        </authorList>
    </citation>
    <scope>NUCLEOTIDE SEQUENCE [LARGE SCALE GENOMIC DNA]</scope>
    <source>
        <strain evidence="2">Maddingley MBC34</strain>
    </source>
</reference>
<name>K6GRY7_9BACT</name>
<gene>
    <name evidence="1" type="ORF">B193_1575</name>
</gene>
<protein>
    <submittedName>
        <fullName evidence="1">Uncharacterized protein</fullName>
    </submittedName>
</protein>
<organism evidence="1 2">
    <name type="scientific">Solidesulfovibrio magneticus str. Maddingley MBC34</name>
    <dbReference type="NCBI Taxonomy" id="1206767"/>
    <lineage>
        <taxon>Bacteria</taxon>
        <taxon>Pseudomonadati</taxon>
        <taxon>Thermodesulfobacteriota</taxon>
        <taxon>Desulfovibrionia</taxon>
        <taxon>Desulfovibrionales</taxon>
        <taxon>Desulfovibrionaceae</taxon>
        <taxon>Solidesulfovibrio</taxon>
    </lineage>
</organism>